<comment type="caution">
    <text evidence="2">The sequence shown here is derived from an EMBL/GenBank/DDBJ whole genome shotgun (WGS) entry which is preliminary data.</text>
</comment>
<sequence length="85" mass="9319">MSSKVVILAMLALIFLSFIKPYEATRLLNEDKERWMIKRPLNLLLPSLQRGREVGPPSPSGCTWIPGSGGKPCTATISQSGGHLR</sequence>
<dbReference type="PANTHER" id="PTHR33592:SF5">
    <property type="entry name" value="TRANSMEMBRANE PROTEIN"/>
    <property type="match status" value="1"/>
</dbReference>
<dbReference type="EMBL" id="BMAC01000457">
    <property type="protein sequence ID" value="GFP96813.1"/>
    <property type="molecule type" value="Genomic_DNA"/>
</dbReference>
<feature type="signal peptide" evidence="1">
    <location>
        <begin position="1"/>
        <end position="24"/>
    </location>
</feature>
<keyword evidence="1" id="KW-0732">Signal</keyword>
<feature type="chain" id="PRO_5032345328" description="Transmembrane protein" evidence="1">
    <location>
        <begin position="25"/>
        <end position="85"/>
    </location>
</feature>
<gene>
    <name evidence="2" type="ORF">PHJA_001825400</name>
</gene>
<proteinExistence type="predicted"/>
<evidence type="ECO:0008006" key="4">
    <source>
        <dbReference type="Google" id="ProtNLM"/>
    </source>
</evidence>
<dbReference type="PANTHER" id="PTHR33592">
    <property type="entry name" value="TRANSMEMBRANE PROTEIN"/>
    <property type="match status" value="1"/>
</dbReference>
<dbReference type="OrthoDB" id="907209at2759"/>
<evidence type="ECO:0000313" key="3">
    <source>
        <dbReference type="Proteomes" id="UP000653305"/>
    </source>
</evidence>
<dbReference type="Proteomes" id="UP000653305">
    <property type="component" value="Unassembled WGS sequence"/>
</dbReference>
<dbReference type="AlphaFoldDB" id="A0A830CLW4"/>
<evidence type="ECO:0000256" key="1">
    <source>
        <dbReference type="SAM" id="SignalP"/>
    </source>
</evidence>
<protein>
    <recommendedName>
        <fullName evidence="4">Transmembrane protein</fullName>
    </recommendedName>
</protein>
<evidence type="ECO:0000313" key="2">
    <source>
        <dbReference type="EMBL" id="GFP96813.1"/>
    </source>
</evidence>
<name>A0A830CLW4_9LAMI</name>
<accession>A0A830CLW4</accession>
<organism evidence="2 3">
    <name type="scientific">Phtheirospermum japonicum</name>
    <dbReference type="NCBI Taxonomy" id="374723"/>
    <lineage>
        <taxon>Eukaryota</taxon>
        <taxon>Viridiplantae</taxon>
        <taxon>Streptophyta</taxon>
        <taxon>Embryophyta</taxon>
        <taxon>Tracheophyta</taxon>
        <taxon>Spermatophyta</taxon>
        <taxon>Magnoliopsida</taxon>
        <taxon>eudicotyledons</taxon>
        <taxon>Gunneridae</taxon>
        <taxon>Pentapetalae</taxon>
        <taxon>asterids</taxon>
        <taxon>lamiids</taxon>
        <taxon>Lamiales</taxon>
        <taxon>Orobanchaceae</taxon>
        <taxon>Orobanchaceae incertae sedis</taxon>
        <taxon>Phtheirospermum</taxon>
    </lineage>
</organism>
<reference evidence="2" key="1">
    <citation type="submission" date="2020-07" db="EMBL/GenBank/DDBJ databases">
        <title>Ethylene signaling mediates host invasion by parasitic plants.</title>
        <authorList>
            <person name="Yoshida S."/>
        </authorList>
    </citation>
    <scope>NUCLEOTIDE SEQUENCE</scope>
    <source>
        <strain evidence="2">Okayama</strain>
    </source>
</reference>
<keyword evidence="3" id="KW-1185">Reference proteome</keyword>